<dbReference type="EMBL" id="JARJCM010000029">
    <property type="protein sequence ID" value="KAJ7038967.1"/>
    <property type="molecule type" value="Genomic_DNA"/>
</dbReference>
<accession>A0AAD6T7W7</accession>
<keyword evidence="2" id="KW-1185">Reference proteome</keyword>
<comment type="caution">
    <text evidence="1">The sequence shown here is derived from an EMBL/GenBank/DDBJ whole genome shotgun (WGS) entry which is preliminary data.</text>
</comment>
<proteinExistence type="predicted"/>
<dbReference type="Proteomes" id="UP001218188">
    <property type="component" value="Unassembled WGS sequence"/>
</dbReference>
<organism evidence="1 2">
    <name type="scientific">Mycena alexandri</name>
    <dbReference type="NCBI Taxonomy" id="1745969"/>
    <lineage>
        <taxon>Eukaryota</taxon>
        <taxon>Fungi</taxon>
        <taxon>Dikarya</taxon>
        <taxon>Basidiomycota</taxon>
        <taxon>Agaricomycotina</taxon>
        <taxon>Agaricomycetes</taxon>
        <taxon>Agaricomycetidae</taxon>
        <taxon>Agaricales</taxon>
        <taxon>Marasmiineae</taxon>
        <taxon>Mycenaceae</taxon>
        <taxon>Mycena</taxon>
    </lineage>
</organism>
<protein>
    <submittedName>
        <fullName evidence="1">Uncharacterized protein</fullName>
    </submittedName>
</protein>
<evidence type="ECO:0000313" key="2">
    <source>
        <dbReference type="Proteomes" id="UP001218188"/>
    </source>
</evidence>
<reference evidence="1" key="1">
    <citation type="submission" date="2023-03" db="EMBL/GenBank/DDBJ databases">
        <title>Massive genome expansion in bonnet fungi (Mycena s.s.) driven by repeated elements and novel gene families across ecological guilds.</title>
        <authorList>
            <consortium name="Lawrence Berkeley National Laboratory"/>
            <person name="Harder C.B."/>
            <person name="Miyauchi S."/>
            <person name="Viragh M."/>
            <person name="Kuo A."/>
            <person name="Thoen E."/>
            <person name="Andreopoulos B."/>
            <person name="Lu D."/>
            <person name="Skrede I."/>
            <person name="Drula E."/>
            <person name="Henrissat B."/>
            <person name="Morin E."/>
            <person name="Kohler A."/>
            <person name="Barry K."/>
            <person name="LaButti K."/>
            <person name="Morin E."/>
            <person name="Salamov A."/>
            <person name="Lipzen A."/>
            <person name="Mereny Z."/>
            <person name="Hegedus B."/>
            <person name="Baldrian P."/>
            <person name="Stursova M."/>
            <person name="Weitz H."/>
            <person name="Taylor A."/>
            <person name="Grigoriev I.V."/>
            <person name="Nagy L.G."/>
            <person name="Martin F."/>
            <person name="Kauserud H."/>
        </authorList>
    </citation>
    <scope>NUCLEOTIDE SEQUENCE</scope>
    <source>
        <strain evidence="1">CBHHK200</strain>
    </source>
</reference>
<name>A0AAD6T7W7_9AGAR</name>
<sequence>MDSIFFLRNFRPAIVALLKPSCHPIPLKLNFLLISGDQTATLGSLIAITFIHEGMHAYLRWRLGDSIAPAAFDTPELNPGRKGQSGWELEYLLFRGVVQVQLPEKDSKRADCFKRIENLWVQQTTVASEADFLRLIPNSHLERFYTQLLQSVLTIDTLIACFHSKSMPLTPQTVVCENDRVLLRLGPATGPNAVHMPVPFYHHPAPIPRCGIALRRAGNYGPEESADFWTKYLDGGTVDEAAADGDLGTGAAVDDA</sequence>
<gene>
    <name evidence="1" type="ORF">C8F04DRAFT_1179303</name>
</gene>
<evidence type="ECO:0000313" key="1">
    <source>
        <dbReference type="EMBL" id="KAJ7038967.1"/>
    </source>
</evidence>
<dbReference type="AlphaFoldDB" id="A0AAD6T7W7"/>